<reference evidence="2 3" key="1">
    <citation type="submission" date="2023-09" db="EMBL/GenBank/DDBJ databases">
        <title>Pangenome analysis of Batrachochytrium dendrobatidis and related Chytrids.</title>
        <authorList>
            <person name="Yacoub M.N."/>
            <person name="Stajich J.E."/>
            <person name="James T.Y."/>
        </authorList>
    </citation>
    <scope>NUCLEOTIDE SEQUENCE [LARGE SCALE GENOMIC DNA]</scope>
    <source>
        <strain evidence="2 3">JEL0888</strain>
    </source>
</reference>
<dbReference type="Proteomes" id="UP001527925">
    <property type="component" value="Unassembled WGS sequence"/>
</dbReference>
<evidence type="ECO:0000313" key="3">
    <source>
        <dbReference type="Proteomes" id="UP001527925"/>
    </source>
</evidence>
<name>A0ABR4NEK1_9FUNG</name>
<protein>
    <submittedName>
        <fullName evidence="2">Uncharacterized protein</fullName>
    </submittedName>
</protein>
<organism evidence="2 3">
    <name type="scientific">Polyrhizophydium stewartii</name>
    <dbReference type="NCBI Taxonomy" id="2732419"/>
    <lineage>
        <taxon>Eukaryota</taxon>
        <taxon>Fungi</taxon>
        <taxon>Fungi incertae sedis</taxon>
        <taxon>Chytridiomycota</taxon>
        <taxon>Chytridiomycota incertae sedis</taxon>
        <taxon>Chytridiomycetes</taxon>
        <taxon>Rhizophydiales</taxon>
        <taxon>Rhizophydiales incertae sedis</taxon>
        <taxon>Polyrhizophydium</taxon>
    </lineage>
</organism>
<keyword evidence="3" id="KW-1185">Reference proteome</keyword>
<feature type="compositionally biased region" description="Polar residues" evidence="1">
    <location>
        <begin position="69"/>
        <end position="81"/>
    </location>
</feature>
<comment type="caution">
    <text evidence="2">The sequence shown here is derived from an EMBL/GenBank/DDBJ whole genome shotgun (WGS) entry which is preliminary data.</text>
</comment>
<feature type="compositionally biased region" description="Polar residues" evidence="1">
    <location>
        <begin position="21"/>
        <end position="36"/>
    </location>
</feature>
<accession>A0ABR4NEK1</accession>
<sequence>MSTRGMPLGGEAAKAVGGSKPNLSGKDSQEPATTPRSVVPLDTARIYRIAADDASSAGRTSPGMPLVASASNTNIAGASKTQARKGGQPEDRKAPKQRSSPKKGLGGSITLVEGSSAEGTAVAFAKSPADGAFEPEDSAPQGSKLKGAESKSKSLGKVRLVPLDGQAGAGGSAAGGLGGGTSPQRATPSRGQAVDAMIAPAAGSEFEPEPLRLSLESTIQDFRAFQQAMRHPGIVLNLVAREDDEQVYSEFDELCNELLVVLGELEASLEDIIVWKDDFLKQSVPSDVKLEITLLFARLFRRHVRHCRLASLD</sequence>
<evidence type="ECO:0000256" key="1">
    <source>
        <dbReference type="SAM" id="MobiDB-lite"/>
    </source>
</evidence>
<gene>
    <name evidence="2" type="ORF">HK105_202364</name>
</gene>
<proteinExistence type="predicted"/>
<dbReference type="EMBL" id="JADGIZ020000008">
    <property type="protein sequence ID" value="KAL2917950.1"/>
    <property type="molecule type" value="Genomic_DNA"/>
</dbReference>
<feature type="compositionally biased region" description="Gly residues" evidence="1">
    <location>
        <begin position="167"/>
        <end position="181"/>
    </location>
</feature>
<evidence type="ECO:0000313" key="2">
    <source>
        <dbReference type="EMBL" id="KAL2917950.1"/>
    </source>
</evidence>
<feature type="region of interest" description="Disordered" evidence="1">
    <location>
        <begin position="1"/>
        <end position="188"/>
    </location>
</feature>